<dbReference type="EMBL" id="CP033930">
    <property type="protein sequence ID" value="AZB19364.1"/>
    <property type="molecule type" value="Genomic_DNA"/>
</dbReference>
<name>A0AAD1DWM2_CHRID</name>
<gene>
    <name evidence="2" type="ORF">EG352_17055</name>
</gene>
<sequence length="141" mass="15444">MKKSNIILLFSLFLFIASLPFTAVFAQSHEMSGLACFLLGWAEMQGGGIAWMVNPLMFFAAFFFLLKKPKISAVISFIAVCLTFCYLSVGEITVNEAGHKFPITGYGAGYFLWIASCLSLFAGSILLILSPEKQKTNNHVG</sequence>
<feature type="transmembrane region" description="Helical" evidence="1">
    <location>
        <begin position="49"/>
        <end position="66"/>
    </location>
</feature>
<accession>A0AAD1DWM2</accession>
<evidence type="ECO:0000313" key="3">
    <source>
        <dbReference type="Proteomes" id="UP000269015"/>
    </source>
</evidence>
<dbReference type="AlphaFoldDB" id="A0AAD1DWM2"/>
<dbReference type="RefSeq" id="WP_061084517.1">
    <property type="nucleotide sequence ID" value="NZ_CP033930.1"/>
</dbReference>
<feature type="transmembrane region" description="Helical" evidence="1">
    <location>
        <begin position="73"/>
        <end position="90"/>
    </location>
</feature>
<evidence type="ECO:0000313" key="2">
    <source>
        <dbReference type="EMBL" id="AZB19364.1"/>
    </source>
</evidence>
<organism evidence="2 3">
    <name type="scientific">Chryseobacterium indologenes</name>
    <name type="common">Flavobacterium indologenes</name>
    <dbReference type="NCBI Taxonomy" id="253"/>
    <lineage>
        <taxon>Bacteria</taxon>
        <taxon>Pseudomonadati</taxon>
        <taxon>Bacteroidota</taxon>
        <taxon>Flavobacteriia</taxon>
        <taxon>Flavobacteriales</taxon>
        <taxon>Weeksellaceae</taxon>
        <taxon>Chryseobacterium group</taxon>
        <taxon>Chryseobacterium</taxon>
    </lineage>
</organism>
<keyword evidence="1" id="KW-0812">Transmembrane</keyword>
<proteinExistence type="predicted"/>
<keyword evidence="1" id="KW-1133">Transmembrane helix</keyword>
<feature type="transmembrane region" description="Helical" evidence="1">
    <location>
        <begin position="110"/>
        <end position="129"/>
    </location>
</feature>
<dbReference type="Proteomes" id="UP000269015">
    <property type="component" value="Chromosome"/>
</dbReference>
<reference evidence="2 3" key="1">
    <citation type="submission" date="2018-11" db="EMBL/GenBank/DDBJ databases">
        <title>Proposal to divide the Flavobacteriaceae and reorganize its genera based on Amino Acid Identity values calculated from whole genome sequences.</title>
        <authorList>
            <person name="Nicholson A.C."/>
            <person name="Gulvik C.A."/>
            <person name="Whitney A.M."/>
            <person name="Humrighouse B.W."/>
            <person name="Bell M."/>
            <person name="Holmes B."/>
            <person name="Steigerwalt A.G."/>
            <person name="Villarma A."/>
            <person name="Sheth M."/>
            <person name="Batra D."/>
            <person name="Pryor J."/>
            <person name="Bernardet J.-F."/>
            <person name="Hugo C."/>
            <person name="Kampfer P."/>
            <person name="Newman J."/>
            <person name="McQuiston J.R."/>
        </authorList>
    </citation>
    <scope>NUCLEOTIDE SEQUENCE [LARGE SCALE GENOMIC DNA]</scope>
    <source>
        <strain evidence="2 3">H5559</strain>
    </source>
</reference>
<evidence type="ECO:0000256" key="1">
    <source>
        <dbReference type="SAM" id="Phobius"/>
    </source>
</evidence>
<protein>
    <submittedName>
        <fullName evidence="2">Uncharacterized protein</fullName>
    </submittedName>
</protein>
<keyword evidence="1" id="KW-0472">Membrane</keyword>